<dbReference type="AlphaFoldDB" id="A0ABD3NEH7"/>
<evidence type="ECO:0000313" key="3">
    <source>
        <dbReference type="Proteomes" id="UP001516023"/>
    </source>
</evidence>
<dbReference type="PANTHER" id="PTHR35509:SF1">
    <property type="entry name" value="DOMAIN PROTEIN, PUTATIVE (DUF1995)-RELATED"/>
    <property type="match status" value="1"/>
</dbReference>
<dbReference type="PANTHER" id="PTHR35509">
    <property type="entry name" value="DOMAIN PROTEIN, PUTATIVE (DUF1995)-RELATED"/>
    <property type="match status" value="1"/>
</dbReference>
<proteinExistence type="predicted"/>
<accession>A0ABD3NEH7</accession>
<dbReference type="Pfam" id="PF09353">
    <property type="entry name" value="DUF1995"/>
    <property type="match status" value="1"/>
</dbReference>
<dbReference type="InterPro" id="IPR018962">
    <property type="entry name" value="DUF1995"/>
</dbReference>
<dbReference type="Proteomes" id="UP001516023">
    <property type="component" value="Unassembled WGS sequence"/>
</dbReference>
<evidence type="ECO:0000259" key="1">
    <source>
        <dbReference type="Pfam" id="PF09353"/>
    </source>
</evidence>
<keyword evidence="3" id="KW-1185">Reference proteome</keyword>
<reference evidence="2 3" key="1">
    <citation type="journal article" date="2020" name="G3 (Bethesda)">
        <title>Improved Reference Genome for Cyclotella cryptica CCMP332, a Model for Cell Wall Morphogenesis, Salinity Adaptation, and Lipid Production in Diatoms (Bacillariophyta).</title>
        <authorList>
            <person name="Roberts W.R."/>
            <person name="Downey K.M."/>
            <person name="Ruck E.C."/>
            <person name="Traller J.C."/>
            <person name="Alverson A.J."/>
        </authorList>
    </citation>
    <scope>NUCLEOTIDE SEQUENCE [LARGE SCALE GENOMIC DNA]</scope>
    <source>
        <strain evidence="2 3">CCMP332</strain>
    </source>
</reference>
<dbReference type="InterPro" id="IPR053021">
    <property type="entry name" value="Chloroplast_ADK"/>
</dbReference>
<feature type="domain" description="DUF1995" evidence="1">
    <location>
        <begin position="9"/>
        <end position="281"/>
    </location>
</feature>
<organism evidence="2 3">
    <name type="scientific">Cyclotella cryptica</name>
    <dbReference type="NCBI Taxonomy" id="29204"/>
    <lineage>
        <taxon>Eukaryota</taxon>
        <taxon>Sar</taxon>
        <taxon>Stramenopiles</taxon>
        <taxon>Ochrophyta</taxon>
        <taxon>Bacillariophyta</taxon>
        <taxon>Coscinodiscophyceae</taxon>
        <taxon>Thalassiosirophycidae</taxon>
        <taxon>Stephanodiscales</taxon>
        <taxon>Stephanodiscaceae</taxon>
        <taxon>Cyclotella</taxon>
    </lineage>
</organism>
<feature type="non-terminal residue" evidence="2">
    <location>
        <position position="1"/>
    </location>
</feature>
<sequence>GELKEPQLPKDIKDAILKCRGALQKGLEDQRSRMDVEMPVCANFGVENKKASKNKLGNLSSFTGDDDPESSLTIDKLDTSNGELARLFVEMFQPLGSLHICTVFNDEYLSDQAHERWSDNISAECHIVAIDRKGKRSWGGIVKTGSKGMQKKKKAMGFAAKIAAELEEGVETEVALFVAPGPKELIAIERICHEVGMGTCVIPLNARLSLIDKFVSDDARKLFLEEFETIWSLLTAPQDEAPGCLMHCAYPGLWMLARKPKVGPPKTIAIKQGEKFSGEECRDAFGKVEILELEKGTDRLAENTANWFK</sequence>
<protein>
    <recommendedName>
        <fullName evidence="1">DUF1995 domain-containing protein</fullName>
    </recommendedName>
</protein>
<gene>
    <name evidence="2" type="ORF">HJC23_001994</name>
</gene>
<dbReference type="EMBL" id="JABMIG020000599">
    <property type="protein sequence ID" value="KAL3774328.1"/>
    <property type="molecule type" value="Genomic_DNA"/>
</dbReference>
<comment type="caution">
    <text evidence="2">The sequence shown here is derived from an EMBL/GenBank/DDBJ whole genome shotgun (WGS) entry which is preliminary data.</text>
</comment>
<name>A0ABD3NEH7_9STRA</name>
<evidence type="ECO:0000313" key="2">
    <source>
        <dbReference type="EMBL" id="KAL3774328.1"/>
    </source>
</evidence>